<proteinExistence type="predicted"/>
<dbReference type="InterPro" id="IPR031767">
    <property type="entry name" value="SgrT"/>
</dbReference>
<keyword evidence="2" id="KW-1185">Reference proteome</keyword>
<organism evidence="1 2">
    <name type="scientific">Siccibacter turicensis</name>
    <dbReference type="NCBI Taxonomy" id="357233"/>
    <lineage>
        <taxon>Bacteria</taxon>
        <taxon>Pseudomonadati</taxon>
        <taxon>Pseudomonadota</taxon>
        <taxon>Gammaproteobacteria</taxon>
        <taxon>Enterobacterales</taxon>
        <taxon>Enterobacteriaceae</taxon>
        <taxon>Siccibacter</taxon>
    </lineage>
</organism>
<dbReference type="Proteomes" id="UP000240212">
    <property type="component" value="Unassembled WGS sequence"/>
</dbReference>
<gene>
    <name evidence="1" type="ORF">C7G83_14940</name>
</gene>
<dbReference type="STRING" id="1388748.GCA_000463155_00487"/>
<protein>
    <submittedName>
        <fullName evidence="1">Glucose uptake inhibitor SgrT</fullName>
    </submittedName>
</protein>
<reference evidence="1 2" key="1">
    <citation type="submission" date="2018-03" db="EMBL/GenBank/DDBJ databases">
        <title>Draft genome sequence of the first documented clinical Siccibacter turicensis isolate in Austria.</title>
        <authorList>
            <person name="Lepuschitz S."/>
            <person name="Pekard-Amenitsch S."/>
            <person name="Haunold R."/>
            <person name="Schill S."/>
            <person name="Mach R."/>
            <person name="Allerberger F."/>
            <person name="Ruppitsch W."/>
            <person name="Forsythe S.J."/>
        </authorList>
    </citation>
    <scope>NUCLEOTIDE SEQUENCE [LARGE SCALE GENOMIC DNA]</scope>
    <source>
        <strain evidence="1 2">6100069499-17</strain>
    </source>
</reference>
<dbReference type="OrthoDB" id="6488438at2"/>
<name>A0A2P8VH74_9ENTR</name>
<sequence>MNGSSAKSFWQAYFTATQHVLPSWLARLSAAQRVGMLNELMQWEVTARRPVDPDSNRHV</sequence>
<comment type="caution">
    <text evidence="1">The sequence shown here is derived from an EMBL/GenBank/DDBJ whole genome shotgun (WGS) entry which is preliminary data.</text>
</comment>
<dbReference type="EMBL" id="PYEP01000006">
    <property type="protein sequence ID" value="PSN06893.1"/>
    <property type="molecule type" value="Genomic_DNA"/>
</dbReference>
<dbReference type="Pfam" id="PF15894">
    <property type="entry name" value="SgrT"/>
    <property type="match status" value="1"/>
</dbReference>
<accession>A0A2P8VH74</accession>
<evidence type="ECO:0000313" key="2">
    <source>
        <dbReference type="Proteomes" id="UP000240212"/>
    </source>
</evidence>
<dbReference type="RefSeq" id="WP_106877807.1">
    <property type="nucleotide sequence ID" value="NZ_JAXCWX010000004.1"/>
</dbReference>
<dbReference type="AlphaFoldDB" id="A0A2P8VH74"/>
<evidence type="ECO:0000313" key="1">
    <source>
        <dbReference type="EMBL" id="PSN06893.1"/>
    </source>
</evidence>
<dbReference type="GO" id="GO:0046325">
    <property type="term" value="P:negative regulation of D-glucose import"/>
    <property type="evidence" value="ECO:0007669"/>
    <property type="project" value="InterPro"/>
</dbReference>